<dbReference type="Gene3D" id="3.40.50.10540">
    <property type="entry name" value="Crotonobetainyl-coa:carnitine coa-transferase, domain 1"/>
    <property type="match status" value="1"/>
</dbReference>
<organism evidence="2 3">
    <name type="scientific">Leekyejoonella antrihumi</name>
    <dbReference type="NCBI Taxonomy" id="1660198"/>
    <lineage>
        <taxon>Bacteria</taxon>
        <taxon>Bacillati</taxon>
        <taxon>Actinomycetota</taxon>
        <taxon>Actinomycetes</taxon>
        <taxon>Micrococcales</taxon>
        <taxon>Dermacoccaceae</taxon>
        <taxon>Leekyejoonella</taxon>
    </lineage>
</organism>
<dbReference type="InterPro" id="IPR023606">
    <property type="entry name" value="CoA-Trfase_III_dom_1_sf"/>
</dbReference>
<reference evidence="2 3" key="1">
    <citation type="submission" date="2019-05" db="EMBL/GenBank/DDBJ databases">
        <authorList>
            <person name="Lee S.D."/>
        </authorList>
    </citation>
    <scope>NUCLEOTIDE SEQUENCE [LARGE SCALE GENOMIC DNA]</scope>
    <source>
        <strain evidence="2 3">C5-26</strain>
    </source>
</reference>
<evidence type="ECO:0000313" key="2">
    <source>
        <dbReference type="EMBL" id="TWP34585.1"/>
    </source>
</evidence>
<dbReference type="GO" id="GO:0008410">
    <property type="term" value="F:CoA-transferase activity"/>
    <property type="evidence" value="ECO:0007669"/>
    <property type="project" value="TreeGrafter"/>
</dbReference>
<name>A0A563DWK3_9MICO</name>
<gene>
    <name evidence="2" type="ORF">FGL98_16960</name>
</gene>
<proteinExistence type="predicted"/>
<dbReference type="Proteomes" id="UP000320244">
    <property type="component" value="Unassembled WGS sequence"/>
</dbReference>
<evidence type="ECO:0008006" key="4">
    <source>
        <dbReference type="Google" id="ProtNLM"/>
    </source>
</evidence>
<dbReference type="SUPFAM" id="SSF89796">
    <property type="entry name" value="CoA-transferase family III (CaiB/BaiF)"/>
    <property type="match status" value="1"/>
</dbReference>
<keyword evidence="1" id="KW-0808">Transferase</keyword>
<protein>
    <recommendedName>
        <fullName evidence="4">CoA transferase</fullName>
    </recommendedName>
</protein>
<dbReference type="InterPro" id="IPR050483">
    <property type="entry name" value="CoA-transferase_III_domain"/>
</dbReference>
<dbReference type="OrthoDB" id="9797653at2"/>
<evidence type="ECO:0000256" key="1">
    <source>
        <dbReference type="ARBA" id="ARBA00022679"/>
    </source>
</evidence>
<evidence type="ECO:0000313" key="3">
    <source>
        <dbReference type="Proteomes" id="UP000320244"/>
    </source>
</evidence>
<dbReference type="PANTHER" id="PTHR48207:SF4">
    <property type="entry name" value="BLL6097 PROTEIN"/>
    <property type="match status" value="1"/>
</dbReference>
<dbReference type="InterPro" id="IPR003673">
    <property type="entry name" value="CoA-Trfase_fam_III"/>
</dbReference>
<sequence length="126" mass="14140">MVYTDRQWLTFFDLIGRSDLAGDPHFQTIRDRTEHIDELYQLLESVLTTRSTEQWLDQFDKADIPAVAVKSLAELVDDPQIVASELFETVDHPTEGCLRQPGLAWKFSRTPSAPGRSSGPAGRAHG</sequence>
<dbReference type="AlphaFoldDB" id="A0A563DWK3"/>
<dbReference type="InterPro" id="IPR044855">
    <property type="entry name" value="CoA-Trfase_III_dom3_sf"/>
</dbReference>
<comment type="caution">
    <text evidence="2">The sequence shown here is derived from an EMBL/GenBank/DDBJ whole genome shotgun (WGS) entry which is preliminary data.</text>
</comment>
<keyword evidence="3" id="KW-1185">Reference proteome</keyword>
<dbReference type="PANTHER" id="PTHR48207">
    <property type="entry name" value="SUCCINATE--HYDROXYMETHYLGLUTARATE COA-TRANSFERASE"/>
    <property type="match status" value="1"/>
</dbReference>
<accession>A0A563DWK3</accession>
<dbReference type="Pfam" id="PF02515">
    <property type="entry name" value="CoA_transf_3"/>
    <property type="match status" value="1"/>
</dbReference>
<reference evidence="2 3" key="2">
    <citation type="submission" date="2019-08" db="EMBL/GenBank/DDBJ databases">
        <title>Jejuicoccus antrihumi gen. nov., sp. nov., a new member of the family Dermacoccaceae isolated from a cave.</title>
        <authorList>
            <person name="Schumann P."/>
            <person name="Kim I.S."/>
        </authorList>
    </citation>
    <scope>NUCLEOTIDE SEQUENCE [LARGE SCALE GENOMIC DNA]</scope>
    <source>
        <strain evidence="2 3">C5-26</strain>
    </source>
</reference>
<dbReference type="EMBL" id="VCQV01000026">
    <property type="protein sequence ID" value="TWP34585.1"/>
    <property type="molecule type" value="Genomic_DNA"/>
</dbReference>
<dbReference type="RefSeq" id="WP_146318635.1">
    <property type="nucleotide sequence ID" value="NZ_VCQV01000026.1"/>
</dbReference>
<dbReference type="Gene3D" id="3.30.1540.10">
    <property type="entry name" value="formyl-coa transferase, domain 3"/>
    <property type="match status" value="1"/>
</dbReference>